<organism evidence="1">
    <name type="scientific">marine sediment metagenome</name>
    <dbReference type="NCBI Taxonomy" id="412755"/>
    <lineage>
        <taxon>unclassified sequences</taxon>
        <taxon>metagenomes</taxon>
        <taxon>ecological metagenomes</taxon>
    </lineage>
</organism>
<feature type="non-terminal residue" evidence="1">
    <location>
        <position position="55"/>
    </location>
</feature>
<dbReference type="Gene3D" id="3.40.50.450">
    <property type="match status" value="1"/>
</dbReference>
<dbReference type="InterPro" id="IPR035966">
    <property type="entry name" value="PKF_sf"/>
</dbReference>
<protein>
    <recommendedName>
        <fullName evidence="2">Phosphofructokinase domain-containing protein</fullName>
    </recommendedName>
</protein>
<reference evidence="1" key="1">
    <citation type="journal article" date="2014" name="Front. Microbiol.">
        <title>High frequency of phylogenetically diverse reductive dehalogenase-homologous genes in deep subseafloor sedimentary metagenomes.</title>
        <authorList>
            <person name="Kawai M."/>
            <person name="Futagami T."/>
            <person name="Toyoda A."/>
            <person name="Takaki Y."/>
            <person name="Nishi S."/>
            <person name="Hori S."/>
            <person name="Arai W."/>
            <person name="Tsubouchi T."/>
            <person name="Morono Y."/>
            <person name="Uchiyama I."/>
            <person name="Ito T."/>
            <person name="Fujiyama A."/>
            <person name="Inagaki F."/>
            <person name="Takami H."/>
        </authorList>
    </citation>
    <scope>NUCLEOTIDE SEQUENCE</scope>
    <source>
        <strain evidence="1">Expedition CK06-06</strain>
    </source>
</reference>
<dbReference type="SUPFAM" id="SSF53784">
    <property type="entry name" value="Phosphofructokinase"/>
    <property type="match status" value="1"/>
</dbReference>
<dbReference type="EMBL" id="BARW01019874">
    <property type="protein sequence ID" value="GAJ00317.1"/>
    <property type="molecule type" value="Genomic_DNA"/>
</dbReference>
<evidence type="ECO:0008006" key="2">
    <source>
        <dbReference type="Google" id="ProtNLM"/>
    </source>
</evidence>
<gene>
    <name evidence="1" type="ORF">S12H4_33681</name>
</gene>
<dbReference type="GO" id="GO:0003872">
    <property type="term" value="F:6-phosphofructokinase activity"/>
    <property type="evidence" value="ECO:0007669"/>
    <property type="project" value="InterPro"/>
</dbReference>
<proteinExistence type="predicted"/>
<evidence type="ECO:0000313" key="1">
    <source>
        <dbReference type="EMBL" id="GAJ00317.1"/>
    </source>
</evidence>
<comment type="caution">
    <text evidence="1">The sequence shown here is derived from an EMBL/GenBank/DDBJ whole genome shotgun (WGS) entry which is preliminary data.</text>
</comment>
<name>X1U9M7_9ZZZZ</name>
<sequence>MKRNALIAQSGGSSPVINASLQGVIESCVSYPEHIKNIYASWHGVEGVLLEELID</sequence>
<dbReference type="AlphaFoldDB" id="X1U9M7"/>
<accession>X1U9M7</accession>